<feature type="repeat" description="CHCR" evidence="7">
    <location>
        <begin position="551"/>
        <end position="725"/>
    </location>
</feature>
<dbReference type="InterPro" id="IPR032914">
    <property type="entry name" value="Vam6/VPS39/TRAP1"/>
</dbReference>
<evidence type="ECO:0000256" key="3">
    <source>
        <dbReference type="ARBA" id="ARBA00022448"/>
    </source>
</evidence>
<dbReference type="RefSeq" id="XP_003745884.1">
    <property type="nucleotide sequence ID" value="XM_003745836.2"/>
</dbReference>
<accession>A0AAJ6VYT0</accession>
<keyword evidence="5" id="KW-0653">Protein transport</keyword>
<keyword evidence="10" id="KW-0675">Receptor</keyword>
<dbReference type="PANTHER" id="PTHR12894:SF27">
    <property type="entry name" value="TRANSFORMING GROWTH FACTOR-BETA RECEPTOR-ASSOCIATED PROTEIN 1"/>
    <property type="match status" value="1"/>
</dbReference>
<dbReference type="PROSITE" id="PS50219">
    <property type="entry name" value="CNH"/>
    <property type="match status" value="1"/>
</dbReference>
<dbReference type="InterPro" id="IPR001180">
    <property type="entry name" value="CNH_dom"/>
</dbReference>
<evidence type="ECO:0000256" key="7">
    <source>
        <dbReference type="PROSITE-ProRule" id="PRU01006"/>
    </source>
</evidence>
<keyword evidence="9" id="KW-1185">Reference proteome</keyword>
<evidence type="ECO:0000256" key="5">
    <source>
        <dbReference type="ARBA" id="ARBA00022927"/>
    </source>
</evidence>
<gene>
    <name evidence="10" type="primary">LOC100902280</name>
</gene>
<comment type="subcellular location">
    <subcellularLocation>
        <location evidence="2">Cytoplasm</location>
    </subcellularLocation>
    <subcellularLocation>
        <location evidence="1">Lysosome</location>
    </subcellularLocation>
</comment>
<dbReference type="SUPFAM" id="SSF50978">
    <property type="entry name" value="WD40 repeat-like"/>
    <property type="match status" value="1"/>
</dbReference>
<dbReference type="InterPro" id="IPR036322">
    <property type="entry name" value="WD40_repeat_dom_sf"/>
</dbReference>
<dbReference type="InterPro" id="IPR000547">
    <property type="entry name" value="Clathrin_H-chain/VPS_repeat"/>
</dbReference>
<keyword evidence="4" id="KW-0963">Cytoplasm</keyword>
<feature type="domain" description="CNH" evidence="8">
    <location>
        <begin position="22"/>
        <end position="296"/>
    </location>
</feature>
<dbReference type="GeneID" id="100902280"/>
<dbReference type="AlphaFoldDB" id="A0AAJ6VYT0"/>
<proteinExistence type="predicted"/>
<evidence type="ECO:0000259" key="8">
    <source>
        <dbReference type="PROSITE" id="PS50219"/>
    </source>
</evidence>
<dbReference type="PANTHER" id="PTHR12894">
    <property type="entry name" value="CNH DOMAIN CONTAINING"/>
    <property type="match status" value="1"/>
</dbReference>
<dbReference type="Proteomes" id="UP000694867">
    <property type="component" value="Unplaced"/>
</dbReference>
<dbReference type="PROSITE" id="PS50236">
    <property type="entry name" value="CHCR"/>
    <property type="match status" value="1"/>
</dbReference>
<dbReference type="InterPro" id="IPR019452">
    <property type="entry name" value="VPS39/TGF_beta_rcpt-assoc_1"/>
</dbReference>
<evidence type="ECO:0000256" key="2">
    <source>
        <dbReference type="ARBA" id="ARBA00004496"/>
    </source>
</evidence>
<organism evidence="9 10">
    <name type="scientific">Galendromus occidentalis</name>
    <name type="common">western predatory mite</name>
    <dbReference type="NCBI Taxonomy" id="34638"/>
    <lineage>
        <taxon>Eukaryota</taxon>
        <taxon>Metazoa</taxon>
        <taxon>Ecdysozoa</taxon>
        <taxon>Arthropoda</taxon>
        <taxon>Chelicerata</taxon>
        <taxon>Arachnida</taxon>
        <taxon>Acari</taxon>
        <taxon>Parasitiformes</taxon>
        <taxon>Mesostigmata</taxon>
        <taxon>Gamasina</taxon>
        <taxon>Phytoseioidea</taxon>
        <taxon>Phytoseiidae</taxon>
        <taxon>Typhlodrominae</taxon>
        <taxon>Galendromus</taxon>
    </lineage>
</organism>
<evidence type="ECO:0000256" key="1">
    <source>
        <dbReference type="ARBA" id="ARBA00004371"/>
    </source>
</evidence>
<evidence type="ECO:0000256" key="4">
    <source>
        <dbReference type="ARBA" id="ARBA00022490"/>
    </source>
</evidence>
<evidence type="ECO:0000313" key="10">
    <source>
        <dbReference type="RefSeq" id="XP_003745884.1"/>
    </source>
</evidence>
<dbReference type="Pfam" id="PF00637">
    <property type="entry name" value="Clathrin"/>
    <property type="match status" value="1"/>
</dbReference>
<dbReference type="InterPro" id="IPR055358">
    <property type="entry name" value="CHCR"/>
</dbReference>
<protein>
    <submittedName>
        <fullName evidence="10">Transforming growth factor-beta receptor-associated protein 1</fullName>
    </submittedName>
</protein>
<name>A0AAJ6VYT0_9ACAR</name>
<dbReference type="Pfam" id="PF10366">
    <property type="entry name" value="Vps39_1"/>
    <property type="match status" value="1"/>
</dbReference>
<dbReference type="Pfam" id="PF10367">
    <property type="entry name" value="zf-Vps39_C"/>
    <property type="match status" value="1"/>
</dbReference>
<keyword evidence="6" id="KW-0458">Lysosome</keyword>
<dbReference type="KEGG" id="goe:100902280"/>
<dbReference type="GO" id="GO:0006914">
    <property type="term" value="P:autophagy"/>
    <property type="evidence" value="ECO:0007669"/>
    <property type="project" value="TreeGrafter"/>
</dbReference>
<evidence type="ECO:0000313" key="9">
    <source>
        <dbReference type="Proteomes" id="UP000694867"/>
    </source>
</evidence>
<dbReference type="GO" id="GO:0005764">
    <property type="term" value="C:lysosome"/>
    <property type="evidence" value="ECO:0007669"/>
    <property type="project" value="UniProtKB-SubCell"/>
</dbReference>
<sequence length="852" mass="95756">MNLKAFDLIPVSDSLRGIEGRSLLISSLDMCGSNLFIGSTDGTVCRYSMTFTDVGFDCRLPTVDKQVANYAVAPGKSIMKLHALSAINRLVALSNEGTLSIHDMWHLEPTKDRLRSLTTMCLNPNPILSSAGDALSAHLCVAKKKQIQLYKLTEERLVHHKDFNAKDTVVVLAMEGNTICYATPSCYFVFDVTSNLHQEVTSYSAESAPPLIKLIQGCEFLVAGPSNLGIFASGDGHATRPPLPFSQAVTSCAYYHPYVLCINEDSVVVYSIFDQEPKQTISFPGGACLNNFEGKLMLCTQDIIFTLHPVPWDQQVTELLKQKKVSEALELAKYAHKTSLTAEEQREIIARVKQQAGFIQLSELNFSDAGQLLEEGAADARAVISLFSAVASEKYSVRDPFNTPTIESACSSNPDMRKNAYQFLTNYLEGARHSVPDEQRQAVDTALIKLYALRSKAVEDSDILTSKLLEMIEDNETVCDIQECGEFLAEKLKLYHYNALLNFSQGLHKRGLEVWEKLVREELVDHSMEDYALLMIDTLKRLSDIDLVLKISKCVLDKNQSSGVRIFIERSKPIDDEVVLSALLKYPLATMEYLEHLVLDRKTQEVAYHTQLANIYLSHVLDSTADGVTPRDYRTKLQTFLRASDFYLPEKILELCTANNLHPERAILYEKLERHDEALLVFVNDLGDIDSAKDYCQRISTIHLDHALKCRLYGTLLNILMNPAANCDSKDEFLEAAISLLNDDDSDFNMDEVLRVVPINWQVTSLVEFITKGLRNSHHRLGMLQIRTALTKLENLHARQKKIAVDSLHFLVRENRICSVCSRPLLSPAFVRYPDGTLVHCHCFKSQRLMHS</sequence>
<dbReference type="GO" id="GO:0016020">
    <property type="term" value="C:membrane"/>
    <property type="evidence" value="ECO:0007669"/>
    <property type="project" value="TreeGrafter"/>
</dbReference>
<evidence type="ECO:0000256" key="6">
    <source>
        <dbReference type="ARBA" id="ARBA00023228"/>
    </source>
</evidence>
<dbReference type="GO" id="GO:0034058">
    <property type="term" value="P:endosomal vesicle fusion"/>
    <property type="evidence" value="ECO:0007669"/>
    <property type="project" value="TreeGrafter"/>
</dbReference>
<keyword evidence="3" id="KW-0813">Transport</keyword>
<dbReference type="InterPro" id="IPR019453">
    <property type="entry name" value="VPS39/TGFA1_Znf"/>
</dbReference>
<dbReference type="GO" id="GO:0006886">
    <property type="term" value="P:intracellular protein transport"/>
    <property type="evidence" value="ECO:0007669"/>
    <property type="project" value="UniProtKB-UniRule"/>
</dbReference>
<dbReference type="Pfam" id="PF00780">
    <property type="entry name" value="CNH"/>
    <property type="match status" value="1"/>
</dbReference>
<reference evidence="10" key="1">
    <citation type="submission" date="2025-08" db="UniProtKB">
        <authorList>
            <consortium name="RefSeq"/>
        </authorList>
    </citation>
    <scope>IDENTIFICATION</scope>
</reference>